<reference evidence="2" key="1">
    <citation type="submission" date="2022-08" db="EMBL/GenBank/DDBJ databases">
        <authorList>
            <person name="Gutierrez-Valencia J."/>
        </authorList>
    </citation>
    <scope>NUCLEOTIDE SEQUENCE</scope>
</reference>
<feature type="region of interest" description="Disordered" evidence="1">
    <location>
        <begin position="1"/>
        <end position="40"/>
    </location>
</feature>
<dbReference type="Gene3D" id="1.20.1250.20">
    <property type="entry name" value="MFS general substrate transporter like domains"/>
    <property type="match status" value="1"/>
</dbReference>
<comment type="caution">
    <text evidence="2">The sequence shown here is derived from an EMBL/GenBank/DDBJ whole genome shotgun (WGS) entry which is preliminary data.</text>
</comment>
<dbReference type="AlphaFoldDB" id="A0AAV0M4Q9"/>
<evidence type="ECO:0000313" key="2">
    <source>
        <dbReference type="EMBL" id="CAI0441350.1"/>
    </source>
</evidence>
<accession>A0AAV0M4Q9</accession>
<dbReference type="EMBL" id="CAMGYJ010000007">
    <property type="protein sequence ID" value="CAI0441350.1"/>
    <property type="molecule type" value="Genomic_DNA"/>
</dbReference>
<feature type="compositionally biased region" description="Basic and acidic residues" evidence="1">
    <location>
        <begin position="1"/>
        <end position="35"/>
    </location>
</feature>
<keyword evidence="3" id="KW-1185">Reference proteome</keyword>
<organism evidence="2 3">
    <name type="scientific">Linum tenue</name>
    <dbReference type="NCBI Taxonomy" id="586396"/>
    <lineage>
        <taxon>Eukaryota</taxon>
        <taxon>Viridiplantae</taxon>
        <taxon>Streptophyta</taxon>
        <taxon>Embryophyta</taxon>
        <taxon>Tracheophyta</taxon>
        <taxon>Spermatophyta</taxon>
        <taxon>Magnoliopsida</taxon>
        <taxon>eudicotyledons</taxon>
        <taxon>Gunneridae</taxon>
        <taxon>Pentapetalae</taxon>
        <taxon>rosids</taxon>
        <taxon>fabids</taxon>
        <taxon>Malpighiales</taxon>
        <taxon>Linaceae</taxon>
        <taxon>Linum</taxon>
    </lineage>
</organism>
<gene>
    <name evidence="2" type="ORF">LITE_LOCUS26836</name>
</gene>
<dbReference type="SUPFAM" id="SSF103473">
    <property type="entry name" value="MFS general substrate transporter"/>
    <property type="match status" value="1"/>
</dbReference>
<evidence type="ECO:0000313" key="3">
    <source>
        <dbReference type="Proteomes" id="UP001154282"/>
    </source>
</evidence>
<dbReference type="InterPro" id="IPR036259">
    <property type="entry name" value="MFS_trans_sf"/>
</dbReference>
<dbReference type="Proteomes" id="UP001154282">
    <property type="component" value="Unassembled WGS sequence"/>
</dbReference>
<sequence>MAEESNRRQFDGEDDKKTTLLSHDRRSPNPMEKQKKTTAAAAKGGFRTIPFIMLNEAFQTLVSTGLNANMVIYLTTEFHMAAAAASSVISLWSSASSTMAIFGASLGDSSLGRFRVILLSTVLHSP</sequence>
<dbReference type="PANTHER" id="PTHR11654">
    <property type="entry name" value="OLIGOPEPTIDE TRANSPORTER-RELATED"/>
    <property type="match status" value="1"/>
</dbReference>
<protein>
    <submittedName>
        <fullName evidence="2">Uncharacterized protein</fullName>
    </submittedName>
</protein>
<evidence type="ECO:0000256" key="1">
    <source>
        <dbReference type="SAM" id="MobiDB-lite"/>
    </source>
</evidence>
<name>A0AAV0M4Q9_9ROSI</name>
<proteinExistence type="predicted"/>